<evidence type="ECO:0000256" key="2">
    <source>
        <dbReference type="PROSITE-ProRule" id="PRU00059"/>
    </source>
</evidence>
<dbReference type="InterPro" id="IPR035914">
    <property type="entry name" value="Sperma_CUB_dom_sf"/>
</dbReference>
<dbReference type="PANTHER" id="PTHR33236:SF5">
    <property type="entry name" value="CUB DOMAIN-CONTAINING PROTEIN"/>
    <property type="match status" value="1"/>
</dbReference>
<comment type="caution">
    <text evidence="2">Lacks conserved residue(s) required for the propagation of feature annotation.</text>
</comment>
<feature type="domain" description="CUB" evidence="4">
    <location>
        <begin position="70"/>
        <end position="188"/>
    </location>
</feature>
<dbReference type="Pfam" id="PF26080">
    <property type="entry name" value="CUB_animal"/>
    <property type="match status" value="1"/>
</dbReference>
<comment type="caution">
    <text evidence="5">The sequence shown here is derived from an EMBL/GenBank/DDBJ whole genome shotgun (WGS) entry which is preliminary data.</text>
</comment>
<dbReference type="PANTHER" id="PTHR33236">
    <property type="entry name" value="INTRAFLAGELLAR TRANSPORT PROTEIN 122 FAMILY PROTEIN-RELATED"/>
    <property type="match status" value="1"/>
</dbReference>
<dbReference type="PROSITE" id="PS01180">
    <property type="entry name" value="CUB"/>
    <property type="match status" value="2"/>
</dbReference>
<keyword evidence="3" id="KW-0732">Signal</keyword>
<name>A0A9P0JWI9_ACAOB</name>
<keyword evidence="6" id="KW-1185">Reference proteome</keyword>
<keyword evidence="1" id="KW-1015">Disulfide bond</keyword>
<dbReference type="Gene3D" id="2.60.120.290">
    <property type="entry name" value="Spermadhesin, CUB domain"/>
    <property type="match status" value="2"/>
</dbReference>
<feature type="chain" id="PRO_5040368446" description="CUB domain-containing protein" evidence="3">
    <location>
        <begin position="20"/>
        <end position="371"/>
    </location>
</feature>
<proteinExistence type="predicted"/>
<dbReference type="OrthoDB" id="6337346at2759"/>
<evidence type="ECO:0000313" key="6">
    <source>
        <dbReference type="Proteomes" id="UP001152888"/>
    </source>
</evidence>
<reference evidence="5" key="1">
    <citation type="submission" date="2022-03" db="EMBL/GenBank/DDBJ databases">
        <authorList>
            <person name="Sayadi A."/>
        </authorList>
    </citation>
    <scope>NUCLEOTIDE SEQUENCE</scope>
</reference>
<evidence type="ECO:0000256" key="1">
    <source>
        <dbReference type="ARBA" id="ARBA00023157"/>
    </source>
</evidence>
<sequence length="371" mass="39985">MKLGIFVIVSIVWLCNCHGVLVRFSNSVCTTLEGYDGICLRRQQCEDANGISSGTCASDLGRCCLFQRSCGQSSSQNNTYFFNSKYPNTVSTGLQCTFTIIPCNSNICQIRLDFLNLILSQPDGNGNCIFDSLVITGSASGNVPVLCGENSGQHMYLMVDRTNPITITITTSVAASLERSWNIKVTQIACDCPTLAPNGCLQYYYSQSGNVRSFNYGTTINGNNLNFGNGSSVAGTRQISNENYGVCIGMVPGYCSIQWSQSDGETSSFSLSNDTAAASVLDGLPSNGLRGENCTTDYVVIPNPYFVNGTAVNADRFCGNQFPTVVTSSKPFVLRVVTNDNELGDAANRGFSLDYTQQACSNLGFMLYNMS</sequence>
<dbReference type="SUPFAM" id="SSF49854">
    <property type="entry name" value="Spermadhesin, CUB domain"/>
    <property type="match status" value="2"/>
</dbReference>
<dbReference type="InterPro" id="IPR058698">
    <property type="entry name" value="CUB_metazoa"/>
</dbReference>
<feature type="signal peptide" evidence="3">
    <location>
        <begin position="1"/>
        <end position="19"/>
    </location>
</feature>
<evidence type="ECO:0000313" key="5">
    <source>
        <dbReference type="EMBL" id="CAH1961901.1"/>
    </source>
</evidence>
<gene>
    <name evidence="5" type="ORF">ACAOBT_LOCUS4386</name>
</gene>
<accession>A0A9P0JWI9</accession>
<evidence type="ECO:0000259" key="4">
    <source>
        <dbReference type="PROSITE" id="PS01180"/>
    </source>
</evidence>
<dbReference type="EMBL" id="CAKOFQ010006698">
    <property type="protein sequence ID" value="CAH1961901.1"/>
    <property type="molecule type" value="Genomic_DNA"/>
</dbReference>
<dbReference type="InterPro" id="IPR000859">
    <property type="entry name" value="CUB_dom"/>
</dbReference>
<dbReference type="Proteomes" id="UP001152888">
    <property type="component" value="Unassembled WGS sequence"/>
</dbReference>
<evidence type="ECO:0000256" key="3">
    <source>
        <dbReference type="SAM" id="SignalP"/>
    </source>
</evidence>
<dbReference type="AlphaFoldDB" id="A0A9P0JWI9"/>
<protein>
    <recommendedName>
        <fullName evidence="4">CUB domain-containing protein</fullName>
    </recommendedName>
</protein>
<feature type="domain" description="CUB" evidence="4">
    <location>
        <begin position="200"/>
        <end position="358"/>
    </location>
</feature>
<organism evidence="5 6">
    <name type="scientific">Acanthoscelides obtectus</name>
    <name type="common">Bean weevil</name>
    <name type="synonym">Bruchus obtectus</name>
    <dbReference type="NCBI Taxonomy" id="200917"/>
    <lineage>
        <taxon>Eukaryota</taxon>
        <taxon>Metazoa</taxon>
        <taxon>Ecdysozoa</taxon>
        <taxon>Arthropoda</taxon>
        <taxon>Hexapoda</taxon>
        <taxon>Insecta</taxon>
        <taxon>Pterygota</taxon>
        <taxon>Neoptera</taxon>
        <taxon>Endopterygota</taxon>
        <taxon>Coleoptera</taxon>
        <taxon>Polyphaga</taxon>
        <taxon>Cucujiformia</taxon>
        <taxon>Chrysomeloidea</taxon>
        <taxon>Chrysomelidae</taxon>
        <taxon>Bruchinae</taxon>
        <taxon>Bruchini</taxon>
        <taxon>Acanthoscelides</taxon>
    </lineage>
</organism>